<dbReference type="UniPathway" id="UPA00028">
    <property type="reaction ID" value="UER00005"/>
</dbReference>
<dbReference type="EC" id="6.3.2.1" evidence="8"/>
<evidence type="ECO:0000256" key="7">
    <source>
        <dbReference type="ARBA" id="ARBA00048258"/>
    </source>
</evidence>
<comment type="catalytic activity">
    <reaction evidence="7 8">
        <text>(R)-pantoate + beta-alanine + ATP = (R)-pantothenate + AMP + diphosphate + H(+)</text>
        <dbReference type="Rhea" id="RHEA:10912"/>
        <dbReference type="ChEBI" id="CHEBI:15378"/>
        <dbReference type="ChEBI" id="CHEBI:15980"/>
        <dbReference type="ChEBI" id="CHEBI:29032"/>
        <dbReference type="ChEBI" id="CHEBI:30616"/>
        <dbReference type="ChEBI" id="CHEBI:33019"/>
        <dbReference type="ChEBI" id="CHEBI:57966"/>
        <dbReference type="ChEBI" id="CHEBI:456215"/>
        <dbReference type="EC" id="6.3.2.1"/>
    </reaction>
</comment>
<dbReference type="NCBIfam" id="TIGR00018">
    <property type="entry name" value="panC"/>
    <property type="match status" value="1"/>
</dbReference>
<dbReference type="Gene3D" id="3.30.1300.10">
    <property type="entry name" value="Pantoate-beta-alanine ligase, C-terminal domain"/>
    <property type="match status" value="1"/>
</dbReference>
<name>A0A251X5F4_9GAMM</name>
<protein>
    <recommendedName>
        <fullName evidence="8">Pantothenate synthetase</fullName>
        <shortName evidence="8">PS</shortName>
        <ecNumber evidence="8">6.3.2.1</ecNumber>
    </recommendedName>
    <alternativeName>
        <fullName evidence="8">Pantoate--beta-alanine ligase</fullName>
    </alternativeName>
    <alternativeName>
        <fullName evidence="8">Pantoate-activating enzyme</fullName>
    </alternativeName>
</protein>
<comment type="caution">
    <text evidence="9">The sequence shown here is derived from an EMBL/GenBank/DDBJ whole genome shotgun (WGS) entry which is preliminary data.</text>
</comment>
<dbReference type="GO" id="GO:0004592">
    <property type="term" value="F:pantoate-beta-alanine ligase activity"/>
    <property type="evidence" value="ECO:0007669"/>
    <property type="project" value="UniProtKB-UniRule"/>
</dbReference>
<proteinExistence type="inferred from homology"/>
<feature type="binding site" evidence="8">
    <location>
        <position position="178"/>
    </location>
    <ligand>
        <name>ATP</name>
        <dbReference type="ChEBI" id="CHEBI:30616"/>
    </ligand>
</feature>
<comment type="function">
    <text evidence="8">Catalyzes the condensation of pantoate with beta-alanine in an ATP-dependent reaction via a pantoyl-adenylate intermediate.</text>
</comment>
<dbReference type="GO" id="GO:0005524">
    <property type="term" value="F:ATP binding"/>
    <property type="evidence" value="ECO:0007669"/>
    <property type="project" value="UniProtKB-KW"/>
</dbReference>
<evidence type="ECO:0000256" key="3">
    <source>
        <dbReference type="ARBA" id="ARBA00022598"/>
    </source>
</evidence>
<evidence type="ECO:0000256" key="5">
    <source>
        <dbReference type="ARBA" id="ARBA00022741"/>
    </source>
</evidence>
<dbReference type="EMBL" id="MSLT01000023">
    <property type="protein sequence ID" value="OUD12651.1"/>
    <property type="molecule type" value="Genomic_DNA"/>
</dbReference>
<feature type="binding site" evidence="8">
    <location>
        <begin position="186"/>
        <end position="189"/>
    </location>
    <ligand>
        <name>ATP</name>
        <dbReference type="ChEBI" id="CHEBI:30616"/>
    </ligand>
</feature>
<feature type="binding site" evidence="8">
    <location>
        <position position="155"/>
    </location>
    <ligand>
        <name>(R)-pantoate</name>
        <dbReference type="ChEBI" id="CHEBI:15980"/>
    </ligand>
</feature>
<dbReference type="CDD" id="cd00560">
    <property type="entry name" value="PanC"/>
    <property type="match status" value="1"/>
</dbReference>
<dbReference type="Proteomes" id="UP000194798">
    <property type="component" value="Unassembled WGS sequence"/>
</dbReference>
<evidence type="ECO:0000256" key="2">
    <source>
        <dbReference type="ARBA" id="ARBA00009256"/>
    </source>
</evidence>
<comment type="subunit">
    <text evidence="8">Homodimer.</text>
</comment>
<keyword evidence="6 8" id="KW-0067">ATP-binding</keyword>
<keyword evidence="3 8" id="KW-0436">Ligase</keyword>
<keyword evidence="8" id="KW-0963">Cytoplasm</keyword>
<dbReference type="FunFam" id="3.30.1300.10:FF:000001">
    <property type="entry name" value="Pantothenate synthetase"/>
    <property type="match status" value="1"/>
</dbReference>
<dbReference type="InterPro" id="IPR042176">
    <property type="entry name" value="Pantoate_ligase_C"/>
</dbReference>
<dbReference type="SUPFAM" id="SSF52374">
    <property type="entry name" value="Nucleotidylyl transferase"/>
    <property type="match status" value="1"/>
</dbReference>
<keyword evidence="4 8" id="KW-0566">Pantothenate biosynthesis</keyword>
<dbReference type="GO" id="GO:0015940">
    <property type="term" value="P:pantothenate biosynthetic process"/>
    <property type="evidence" value="ECO:0007669"/>
    <property type="project" value="UniProtKB-UniRule"/>
</dbReference>
<dbReference type="Gene3D" id="3.40.50.620">
    <property type="entry name" value="HUPs"/>
    <property type="match status" value="1"/>
</dbReference>
<gene>
    <name evidence="8" type="primary">panC</name>
    <name evidence="9" type="ORF">TPSD3_12740</name>
</gene>
<feature type="active site" description="Proton donor" evidence="8">
    <location>
        <position position="37"/>
    </location>
</feature>
<dbReference type="PANTHER" id="PTHR21299">
    <property type="entry name" value="CYTIDYLATE KINASE/PANTOATE-BETA-ALANINE LIGASE"/>
    <property type="match status" value="1"/>
</dbReference>
<dbReference type="OrthoDB" id="9773087at2"/>
<accession>A0A251X5F4</accession>
<comment type="similarity">
    <text evidence="2 8">Belongs to the pantothenate synthetase family.</text>
</comment>
<keyword evidence="10" id="KW-1185">Reference proteome</keyword>
<dbReference type="GO" id="GO:0005829">
    <property type="term" value="C:cytosol"/>
    <property type="evidence" value="ECO:0007669"/>
    <property type="project" value="TreeGrafter"/>
</dbReference>
<keyword evidence="5 8" id="KW-0547">Nucleotide-binding</keyword>
<feature type="binding site" evidence="8">
    <location>
        <position position="61"/>
    </location>
    <ligand>
        <name>(R)-pantoate</name>
        <dbReference type="ChEBI" id="CHEBI:15980"/>
    </ligand>
</feature>
<feature type="binding site" evidence="8">
    <location>
        <begin position="30"/>
        <end position="37"/>
    </location>
    <ligand>
        <name>ATP</name>
        <dbReference type="ChEBI" id="CHEBI:30616"/>
    </ligand>
</feature>
<sequence>MKIIHSVNELTDQFMSWRKNDAPLALVPTMGNLHEGHLQLVRLAQATAQEVMVSIFVNPLQFGVGEDYQQYPRTLAADCEKLAALGVSFVFAPSVTDLYPQGENNSTRVMVPHLGELLCGMSRPQHFQGVTTIVCKLFNLIRPDYAIFGEKDYQQLTIIKQMVTDLYLPVSIISAPIVRESDGLALSSRNQYLTPEQRQYAPVLYQTLLETVARIEQGENNNLLLEQMAKERLKQANFEPDYVRICHPMTLVEANLQIDTSVRILAAAKLGRTRLIDNVALTR</sequence>
<comment type="subcellular location">
    <subcellularLocation>
        <location evidence="8">Cytoplasm</location>
    </subcellularLocation>
</comment>
<dbReference type="Pfam" id="PF02569">
    <property type="entry name" value="Pantoate_ligase"/>
    <property type="match status" value="1"/>
</dbReference>
<comment type="miscellaneous">
    <text evidence="8">The reaction proceeds by a bi uni uni bi ping pong mechanism.</text>
</comment>
<dbReference type="PANTHER" id="PTHR21299:SF1">
    <property type="entry name" value="PANTOATE--BETA-ALANINE LIGASE"/>
    <property type="match status" value="1"/>
</dbReference>
<evidence type="ECO:0000256" key="8">
    <source>
        <dbReference type="HAMAP-Rule" id="MF_00158"/>
    </source>
</evidence>
<evidence type="ECO:0000256" key="6">
    <source>
        <dbReference type="ARBA" id="ARBA00022840"/>
    </source>
</evidence>
<feature type="binding site" evidence="8">
    <location>
        <position position="61"/>
    </location>
    <ligand>
        <name>beta-alanine</name>
        <dbReference type="ChEBI" id="CHEBI:57966"/>
    </ligand>
</feature>
<feature type="binding site" evidence="8">
    <location>
        <begin position="149"/>
        <end position="152"/>
    </location>
    <ligand>
        <name>ATP</name>
        <dbReference type="ChEBI" id="CHEBI:30616"/>
    </ligand>
</feature>
<dbReference type="RefSeq" id="WP_086489608.1">
    <property type="nucleotide sequence ID" value="NZ_MSLT01000023.1"/>
</dbReference>
<evidence type="ECO:0000256" key="1">
    <source>
        <dbReference type="ARBA" id="ARBA00004990"/>
    </source>
</evidence>
<dbReference type="InterPro" id="IPR003721">
    <property type="entry name" value="Pantoate_ligase"/>
</dbReference>
<dbReference type="InterPro" id="IPR014729">
    <property type="entry name" value="Rossmann-like_a/b/a_fold"/>
</dbReference>
<evidence type="ECO:0000313" key="10">
    <source>
        <dbReference type="Proteomes" id="UP000194798"/>
    </source>
</evidence>
<dbReference type="AlphaFoldDB" id="A0A251X5F4"/>
<dbReference type="FunFam" id="3.40.50.620:FF:000013">
    <property type="entry name" value="Pantothenate synthetase"/>
    <property type="match status" value="1"/>
</dbReference>
<evidence type="ECO:0000313" key="9">
    <source>
        <dbReference type="EMBL" id="OUD12651.1"/>
    </source>
</evidence>
<organism evidence="9 10">
    <name type="scientific">Thioflexithrix psekupsensis</name>
    <dbReference type="NCBI Taxonomy" id="1570016"/>
    <lineage>
        <taxon>Bacteria</taxon>
        <taxon>Pseudomonadati</taxon>
        <taxon>Pseudomonadota</taxon>
        <taxon>Gammaproteobacteria</taxon>
        <taxon>Thiotrichales</taxon>
        <taxon>Thioflexithrix</taxon>
    </lineage>
</organism>
<dbReference type="HAMAP" id="MF_00158">
    <property type="entry name" value="PanC"/>
    <property type="match status" value="1"/>
</dbReference>
<reference evidence="9 10" key="1">
    <citation type="submission" date="2016-12" db="EMBL/GenBank/DDBJ databases">
        <title>Thioflexothrix psekupsii D3 genome sequencing and assembly.</title>
        <authorList>
            <person name="Fomenkov A."/>
            <person name="Vincze T."/>
            <person name="Grabovich M."/>
            <person name="Anton B.P."/>
            <person name="Dubinina G."/>
            <person name="Orlova M."/>
            <person name="Belousova E."/>
            <person name="Roberts R.J."/>
        </authorList>
    </citation>
    <scope>NUCLEOTIDE SEQUENCE [LARGE SCALE GENOMIC DNA]</scope>
    <source>
        <strain evidence="9">D3</strain>
    </source>
</reference>
<comment type="pathway">
    <text evidence="1 8">Cofactor biosynthesis; (R)-pantothenate biosynthesis; (R)-pantothenate from (R)-pantoate and beta-alanine: step 1/1.</text>
</comment>
<evidence type="ECO:0000256" key="4">
    <source>
        <dbReference type="ARBA" id="ARBA00022655"/>
    </source>
</evidence>